<reference evidence="4" key="1">
    <citation type="submission" date="2025-08" db="UniProtKB">
        <authorList>
            <consortium name="RefSeq"/>
        </authorList>
    </citation>
    <scope>IDENTIFICATION</scope>
</reference>
<dbReference type="RefSeq" id="XP_014670856.1">
    <property type="nucleotide sequence ID" value="XM_014815370.1"/>
</dbReference>
<protein>
    <submittedName>
        <fullName evidence="4">Cerebellar degeneration-related protein 2-like</fullName>
    </submittedName>
</protein>
<dbReference type="GeneID" id="106811669"/>
<keyword evidence="3" id="KW-1185">Reference proteome</keyword>
<accession>A0ABM1EF85</accession>
<dbReference type="PANTHER" id="PTHR19232">
    <property type="entry name" value="CENTROCORTIN FAMILY MEMBER"/>
    <property type="match status" value="1"/>
</dbReference>
<proteinExistence type="inferred from homology"/>
<organism evidence="3 4">
    <name type="scientific">Priapulus caudatus</name>
    <name type="common">Priapulid worm</name>
    <dbReference type="NCBI Taxonomy" id="37621"/>
    <lineage>
        <taxon>Eukaryota</taxon>
        <taxon>Metazoa</taxon>
        <taxon>Ecdysozoa</taxon>
        <taxon>Scalidophora</taxon>
        <taxon>Priapulida</taxon>
        <taxon>Priapulimorpha</taxon>
        <taxon>Priapulimorphida</taxon>
        <taxon>Priapulidae</taxon>
        <taxon>Priapulus</taxon>
    </lineage>
</organism>
<evidence type="ECO:0000313" key="4">
    <source>
        <dbReference type="RefSeq" id="XP_014670856.1"/>
    </source>
</evidence>
<feature type="non-terminal residue" evidence="4">
    <location>
        <position position="205"/>
    </location>
</feature>
<dbReference type="PANTHER" id="PTHR19232:SF7">
    <property type="entry name" value="CENTROCORTIN, ISOFORM A"/>
    <property type="match status" value="1"/>
</dbReference>
<dbReference type="InterPro" id="IPR026079">
    <property type="entry name" value="CDR2"/>
</dbReference>
<evidence type="ECO:0000313" key="3">
    <source>
        <dbReference type="Proteomes" id="UP000695022"/>
    </source>
</evidence>
<gene>
    <name evidence="4" type="primary">LOC106811669</name>
</gene>
<evidence type="ECO:0000256" key="2">
    <source>
        <dbReference type="ARBA" id="ARBA00023054"/>
    </source>
</evidence>
<sequence length="205" mass="23852">MLLPISSLCEQVRTLEGEAEERQAAVTRLQEAERQRHSDQRRMNVVGKRSGLRRYHSFENGFLDRITDAPGDPYLDEIHRQRDSIRYLKQQQAVERRRREDAERELCSLLQENSALETRLRDAGATWQEKLAAMQAQMQRAAIDSRKLCARCRSSLEVAPPRLESEVEHEDVREIRDAECLKLRSGGSLYASQEALRSYVDRREI</sequence>
<keyword evidence="2" id="KW-0175">Coiled coil</keyword>
<comment type="similarity">
    <text evidence="1">Belongs to the CDR2 family.</text>
</comment>
<dbReference type="Proteomes" id="UP000695022">
    <property type="component" value="Unplaced"/>
</dbReference>
<name>A0ABM1EF85_PRICU</name>
<evidence type="ECO:0000256" key="1">
    <source>
        <dbReference type="ARBA" id="ARBA00009019"/>
    </source>
</evidence>